<keyword evidence="7" id="KW-0067">ATP-binding</keyword>
<dbReference type="InterPro" id="IPR036890">
    <property type="entry name" value="HATPase_C_sf"/>
</dbReference>
<dbReference type="CDD" id="cd16917">
    <property type="entry name" value="HATPase_UhpB-NarQ-NarX-like"/>
    <property type="match status" value="1"/>
</dbReference>
<dbReference type="EMBL" id="SHKK01000001">
    <property type="protein sequence ID" value="RZT77968.1"/>
    <property type="molecule type" value="Genomic_DNA"/>
</dbReference>
<feature type="transmembrane region" description="Helical" evidence="9">
    <location>
        <begin position="93"/>
        <end position="111"/>
    </location>
</feature>
<evidence type="ECO:0000256" key="1">
    <source>
        <dbReference type="ARBA" id="ARBA00000085"/>
    </source>
</evidence>
<evidence type="ECO:0000256" key="6">
    <source>
        <dbReference type="ARBA" id="ARBA00022777"/>
    </source>
</evidence>
<dbReference type="Pfam" id="PF02518">
    <property type="entry name" value="HATPase_c"/>
    <property type="match status" value="1"/>
</dbReference>
<keyword evidence="5" id="KW-0547">Nucleotide-binding</keyword>
<proteinExistence type="predicted"/>
<dbReference type="InterPro" id="IPR011712">
    <property type="entry name" value="Sig_transdc_His_kin_sub3_dim/P"/>
</dbReference>
<dbReference type="InterPro" id="IPR003594">
    <property type="entry name" value="HATPase_dom"/>
</dbReference>
<evidence type="ECO:0000313" key="12">
    <source>
        <dbReference type="EMBL" id="RZT77968.1"/>
    </source>
</evidence>
<reference evidence="12 13" key="1">
    <citation type="submission" date="2019-02" db="EMBL/GenBank/DDBJ databases">
        <title>Sequencing the genomes of 1000 actinobacteria strains.</title>
        <authorList>
            <person name="Klenk H.-P."/>
        </authorList>
    </citation>
    <scope>NUCLEOTIDE SEQUENCE [LARGE SCALE GENOMIC DNA]</scope>
    <source>
        <strain evidence="12 13">DSM 45888</strain>
    </source>
</reference>
<keyword evidence="9" id="KW-1133">Transmembrane helix</keyword>
<keyword evidence="9" id="KW-0472">Membrane</keyword>
<evidence type="ECO:0000256" key="5">
    <source>
        <dbReference type="ARBA" id="ARBA00022741"/>
    </source>
</evidence>
<dbReference type="Gene3D" id="3.30.565.10">
    <property type="entry name" value="Histidine kinase-like ATPase, C-terminal domain"/>
    <property type="match status" value="1"/>
</dbReference>
<feature type="transmembrane region" description="Helical" evidence="9">
    <location>
        <begin position="118"/>
        <end position="138"/>
    </location>
</feature>
<evidence type="ECO:0000256" key="2">
    <source>
        <dbReference type="ARBA" id="ARBA00012438"/>
    </source>
</evidence>
<keyword evidence="3" id="KW-0597">Phosphoprotein</keyword>
<dbReference type="GO" id="GO:0046983">
    <property type="term" value="F:protein dimerization activity"/>
    <property type="evidence" value="ECO:0007669"/>
    <property type="project" value="InterPro"/>
</dbReference>
<protein>
    <recommendedName>
        <fullName evidence="2">histidine kinase</fullName>
        <ecNumber evidence="2">2.7.13.3</ecNumber>
    </recommendedName>
</protein>
<accession>A0A4Q7UCL6</accession>
<dbReference type="Proteomes" id="UP000293781">
    <property type="component" value="Unassembled WGS sequence"/>
</dbReference>
<evidence type="ECO:0000256" key="9">
    <source>
        <dbReference type="SAM" id="Phobius"/>
    </source>
</evidence>
<feature type="transmembrane region" description="Helical" evidence="9">
    <location>
        <begin position="27"/>
        <end position="46"/>
    </location>
</feature>
<dbReference type="SUPFAM" id="SSF55874">
    <property type="entry name" value="ATPase domain of HSP90 chaperone/DNA topoisomerase II/histidine kinase"/>
    <property type="match status" value="1"/>
</dbReference>
<feature type="domain" description="Signal transduction histidine kinase subgroup 3 dimerisation and phosphoacceptor" evidence="11">
    <location>
        <begin position="200"/>
        <end position="266"/>
    </location>
</feature>
<dbReference type="GO" id="GO:0000155">
    <property type="term" value="F:phosphorelay sensor kinase activity"/>
    <property type="evidence" value="ECO:0007669"/>
    <property type="project" value="InterPro"/>
</dbReference>
<evidence type="ECO:0000259" key="10">
    <source>
        <dbReference type="Pfam" id="PF02518"/>
    </source>
</evidence>
<evidence type="ECO:0000256" key="8">
    <source>
        <dbReference type="ARBA" id="ARBA00023012"/>
    </source>
</evidence>
<dbReference type="PANTHER" id="PTHR24421">
    <property type="entry name" value="NITRATE/NITRITE SENSOR PROTEIN NARX-RELATED"/>
    <property type="match status" value="1"/>
</dbReference>
<dbReference type="PANTHER" id="PTHR24421:SF10">
    <property type="entry name" value="NITRATE_NITRITE SENSOR PROTEIN NARQ"/>
    <property type="match status" value="1"/>
</dbReference>
<keyword evidence="9" id="KW-0812">Transmembrane</keyword>
<evidence type="ECO:0000313" key="13">
    <source>
        <dbReference type="Proteomes" id="UP000293781"/>
    </source>
</evidence>
<feature type="transmembrane region" description="Helical" evidence="9">
    <location>
        <begin position="150"/>
        <end position="168"/>
    </location>
</feature>
<dbReference type="GO" id="GO:0016020">
    <property type="term" value="C:membrane"/>
    <property type="evidence" value="ECO:0007669"/>
    <property type="project" value="InterPro"/>
</dbReference>
<comment type="caution">
    <text evidence="12">The sequence shown here is derived from an EMBL/GenBank/DDBJ whole genome shotgun (WGS) entry which is preliminary data.</text>
</comment>
<name>A0A4Q7UCL6_9ACTN</name>
<dbReference type="AlphaFoldDB" id="A0A4Q7UCL6"/>
<keyword evidence="6 12" id="KW-0418">Kinase</keyword>
<evidence type="ECO:0000256" key="4">
    <source>
        <dbReference type="ARBA" id="ARBA00022679"/>
    </source>
</evidence>
<dbReference type="EC" id="2.7.13.3" evidence="2"/>
<dbReference type="InterPro" id="IPR050482">
    <property type="entry name" value="Sensor_HK_TwoCompSys"/>
</dbReference>
<evidence type="ECO:0000256" key="3">
    <source>
        <dbReference type="ARBA" id="ARBA00022553"/>
    </source>
</evidence>
<keyword evidence="8" id="KW-0902">Two-component regulatory system</keyword>
<evidence type="ECO:0000256" key="7">
    <source>
        <dbReference type="ARBA" id="ARBA00022840"/>
    </source>
</evidence>
<comment type="catalytic activity">
    <reaction evidence="1">
        <text>ATP + protein L-histidine = ADP + protein N-phospho-L-histidine.</text>
        <dbReference type="EC" id="2.7.13.3"/>
    </reaction>
</comment>
<keyword evidence="13" id="KW-1185">Reference proteome</keyword>
<dbReference type="Pfam" id="PF07730">
    <property type="entry name" value="HisKA_3"/>
    <property type="match status" value="1"/>
</dbReference>
<feature type="domain" description="Histidine kinase/HSP90-like ATPase" evidence="10">
    <location>
        <begin position="310"/>
        <end position="395"/>
    </location>
</feature>
<sequence>MVRPDYHVRGMLHRRRPFYSATMRRDLPYALGGLALGVLLLGNAVLTPDAATVEVLDVALVLAMVVALAACQRYPVVALGVVTVAMLAVHLRVHPGASAAFPVLGAVYLAAWRGHRSAAAVASLAFLGGFLAHDISIAPAGRPGQVVAERTALLLGWFVAANVAGLVARQRRAYLEQVEQRAIEAERTREEMALRRAGEERLRIARDLHDSLTHSISVIKVQAGIAVHLARKHGEEPSATLLAIQEASGAAMRELRTTLDVLRAPTDGDRVGLARVDELVQRTRAVGVPVQVTVTGQRGDLPEEVDQAGYRVIQEALTNVARHAGPATAHVQVAYAPTELTVAVTDDGQASPTEPLTPGVGLRGMRERVSALGGTLRTAAQDDHGFTVRATFPLRPALTARSAEEPG</sequence>
<dbReference type="Gene3D" id="1.20.5.1930">
    <property type="match status" value="1"/>
</dbReference>
<gene>
    <name evidence="12" type="ORF">EV382_1145</name>
</gene>
<dbReference type="GO" id="GO:0005524">
    <property type="term" value="F:ATP binding"/>
    <property type="evidence" value="ECO:0007669"/>
    <property type="project" value="UniProtKB-KW"/>
</dbReference>
<keyword evidence="4" id="KW-0808">Transferase</keyword>
<evidence type="ECO:0000259" key="11">
    <source>
        <dbReference type="Pfam" id="PF07730"/>
    </source>
</evidence>
<feature type="transmembrane region" description="Helical" evidence="9">
    <location>
        <begin position="58"/>
        <end position="87"/>
    </location>
</feature>
<organism evidence="12 13">
    <name type="scientific">Micromonospora violae</name>
    <dbReference type="NCBI Taxonomy" id="1278207"/>
    <lineage>
        <taxon>Bacteria</taxon>
        <taxon>Bacillati</taxon>
        <taxon>Actinomycetota</taxon>
        <taxon>Actinomycetes</taxon>
        <taxon>Micromonosporales</taxon>
        <taxon>Micromonosporaceae</taxon>
        <taxon>Micromonospora</taxon>
    </lineage>
</organism>